<evidence type="ECO:0000313" key="2">
    <source>
        <dbReference type="Proteomes" id="UP001295423"/>
    </source>
</evidence>
<dbReference type="Proteomes" id="UP001295423">
    <property type="component" value="Unassembled WGS sequence"/>
</dbReference>
<sequence length="105" mass="12017">MNKDQPEVIPLSRFLIMLMLMPQKNFLKMTGAFFRYDSHGILVASISMRRRPATRPPRHCSCCHLSMLHFGLERSMKETSPVSFPMMSVNQLVKVAFPSIGIMCI</sequence>
<dbReference type="AlphaFoldDB" id="A0AAD2CTD3"/>
<keyword evidence="2" id="KW-1185">Reference proteome</keyword>
<reference evidence="1" key="1">
    <citation type="submission" date="2023-08" db="EMBL/GenBank/DDBJ databases">
        <authorList>
            <person name="Audoor S."/>
            <person name="Bilcke G."/>
        </authorList>
    </citation>
    <scope>NUCLEOTIDE SEQUENCE</scope>
</reference>
<proteinExistence type="predicted"/>
<accession>A0AAD2CTD3</accession>
<comment type="caution">
    <text evidence="1">The sequence shown here is derived from an EMBL/GenBank/DDBJ whole genome shotgun (WGS) entry which is preliminary data.</text>
</comment>
<dbReference type="EMBL" id="CAKOGP040000487">
    <property type="protein sequence ID" value="CAJ1935585.1"/>
    <property type="molecule type" value="Genomic_DNA"/>
</dbReference>
<gene>
    <name evidence="1" type="ORF">CYCCA115_LOCUS4821</name>
</gene>
<protein>
    <submittedName>
        <fullName evidence="1">Uncharacterized protein</fullName>
    </submittedName>
</protein>
<evidence type="ECO:0000313" key="1">
    <source>
        <dbReference type="EMBL" id="CAJ1935585.1"/>
    </source>
</evidence>
<organism evidence="1 2">
    <name type="scientific">Cylindrotheca closterium</name>
    <dbReference type="NCBI Taxonomy" id="2856"/>
    <lineage>
        <taxon>Eukaryota</taxon>
        <taxon>Sar</taxon>
        <taxon>Stramenopiles</taxon>
        <taxon>Ochrophyta</taxon>
        <taxon>Bacillariophyta</taxon>
        <taxon>Bacillariophyceae</taxon>
        <taxon>Bacillariophycidae</taxon>
        <taxon>Bacillariales</taxon>
        <taxon>Bacillariaceae</taxon>
        <taxon>Cylindrotheca</taxon>
    </lineage>
</organism>
<name>A0AAD2CTD3_9STRA</name>